<evidence type="ECO:0008006" key="2">
    <source>
        <dbReference type="Google" id="ProtNLM"/>
    </source>
</evidence>
<dbReference type="SUPFAM" id="SSF48403">
    <property type="entry name" value="Ankyrin repeat"/>
    <property type="match status" value="1"/>
</dbReference>
<evidence type="ECO:0000313" key="1">
    <source>
        <dbReference type="EMBL" id="XBS67615.1"/>
    </source>
</evidence>
<organism evidence="1">
    <name type="scientific">Wolbachia endosymbiont of Armadillidium arcangelii</name>
    <dbReference type="NCBI Taxonomy" id="3158571"/>
    <lineage>
        <taxon>Bacteria</taxon>
        <taxon>Pseudomonadati</taxon>
        <taxon>Pseudomonadota</taxon>
        <taxon>Alphaproteobacteria</taxon>
        <taxon>Rickettsiales</taxon>
        <taxon>Anaplasmataceae</taxon>
        <taxon>Wolbachieae</taxon>
        <taxon>Wolbachia</taxon>
    </lineage>
</organism>
<dbReference type="RefSeq" id="WP_349968215.1">
    <property type="nucleotide sequence ID" value="NZ_CP157942.1"/>
</dbReference>
<accession>A0AAU7Q3U6</accession>
<reference evidence="1" key="1">
    <citation type="submission" date="2024-06" db="EMBL/GenBank/DDBJ databases">
        <authorList>
            <person name="Dussert Y."/>
            <person name="Peccoud J."/>
            <person name="Pigeault R."/>
        </authorList>
    </citation>
    <scope>NUCLEOTIDE SEQUENCE</scope>
    <source>
        <strain evidence="1">WArc</strain>
    </source>
</reference>
<dbReference type="Gene3D" id="1.25.40.20">
    <property type="entry name" value="Ankyrin repeat-containing domain"/>
    <property type="match status" value="1"/>
</dbReference>
<dbReference type="AlphaFoldDB" id="A0AAU7Q3U6"/>
<protein>
    <recommendedName>
        <fullName evidence="2">Ankyrin repeat protein</fullName>
    </recommendedName>
</protein>
<name>A0AAU7Q3U6_9RICK</name>
<dbReference type="InterPro" id="IPR036770">
    <property type="entry name" value="Ankyrin_rpt-contain_sf"/>
</dbReference>
<sequence length="66" mass="7709">MNGHLNVVKELLSRGAVIYTENKDYFTPFELANNEGKLEVVNFLLNRQDNYGKRYCIMLLIIETKN</sequence>
<gene>
    <name evidence="1" type="ORF">ABLO99_02970</name>
</gene>
<proteinExistence type="predicted"/>
<dbReference type="EMBL" id="CP157942">
    <property type="protein sequence ID" value="XBS67615.1"/>
    <property type="molecule type" value="Genomic_DNA"/>
</dbReference>